<dbReference type="Proteomes" id="UP000184267">
    <property type="component" value="Unassembled WGS sequence"/>
</dbReference>
<comment type="caution">
    <text evidence="1">The sequence shown here is derived from an EMBL/GenBank/DDBJ whole genome shotgun (WGS) entry which is preliminary data.</text>
</comment>
<reference evidence="1 2" key="1">
    <citation type="submission" date="2016-10" db="EMBL/GenBank/DDBJ databases">
        <title>Genome sequence of the basidiomycete white-rot fungus Trametes pubescens.</title>
        <authorList>
            <person name="Makela M.R."/>
            <person name="Granchi Z."/>
            <person name="Peng M."/>
            <person name="De Vries R.P."/>
            <person name="Grigoriev I."/>
            <person name="Riley R."/>
            <person name="Hilden K."/>
        </authorList>
    </citation>
    <scope>NUCLEOTIDE SEQUENCE [LARGE SCALE GENOMIC DNA]</scope>
    <source>
        <strain evidence="1 2">FBCC735</strain>
    </source>
</reference>
<proteinExistence type="predicted"/>
<evidence type="ECO:0000313" key="1">
    <source>
        <dbReference type="EMBL" id="OJT15232.1"/>
    </source>
</evidence>
<keyword evidence="2" id="KW-1185">Reference proteome</keyword>
<evidence type="ECO:0000313" key="2">
    <source>
        <dbReference type="Proteomes" id="UP000184267"/>
    </source>
</evidence>
<dbReference type="AlphaFoldDB" id="A0A1M2W642"/>
<protein>
    <submittedName>
        <fullName evidence="1">Uncharacterized protein</fullName>
    </submittedName>
</protein>
<name>A0A1M2W642_TRAPU</name>
<dbReference type="OMA" id="WEIAQHA"/>
<accession>A0A1M2W642</accession>
<gene>
    <name evidence="1" type="ORF">TRAPUB_8210</name>
</gene>
<organism evidence="1 2">
    <name type="scientific">Trametes pubescens</name>
    <name type="common">White-rot fungus</name>
    <dbReference type="NCBI Taxonomy" id="154538"/>
    <lineage>
        <taxon>Eukaryota</taxon>
        <taxon>Fungi</taxon>
        <taxon>Dikarya</taxon>
        <taxon>Basidiomycota</taxon>
        <taxon>Agaricomycotina</taxon>
        <taxon>Agaricomycetes</taxon>
        <taxon>Polyporales</taxon>
        <taxon>Polyporaceae</taxon>
        <taxon>Trametes</taxon>
    </lineage>
</organism>
<sequence length="210" mass="24273">MATTHVLNTPKLLSLIGHACCLPWHGGNPRRVHINFLNLYLLEVDLHNETNNGPWLWDIAQCATQYMTNWTELSIIISNNSSTIMLSHVRHWWRPLFCSIQTLRLKDECSYGVGQFGVSHLFGPSPWDSLPWLLYALTPFQNLHTLLINTPAVPYPIPFDIDLDTFVDAAELGAFLQAYNFTPHDISFHTQLLATLPHLRHCYLQYLHWW</sequence>
<dbReference type="OrthoDB" id="2713094at2759"/>
<dbReference type="EMBL" id="MNAD01000188">
    <property type="protein sequence ID" value="OJT15232.1"/>
    <property type="molecule type" value="Genomic_DNA"/>
</dbReference>